<dbReference type="GO" id="GO:0045271">
    <property type="term" value="C:respiratory chain complex I"/>
    <property type="evidence" value="ECO:0007669"/>
    <property type="project" value="InterPro"/>
</dbReference>
<evidence type="ECO:0000313" key="4">
    <source>
        <dbReference type="Proteomes" id="UP000245383"/>
    </source>
</evidence>
<dbReference type="GO" id="GO:0006979">
    <property type="term" value="P:response to oxidative stress"/>
    <property type="evidence" value="ECO:0007669"/>
    <property type="project" value="TreeGrafter"/>
</dbReference>
<dbReference type="Proteomes" id="UP000245383">
    <property type="component" value="Unassembled WGS sequence"/>
</dbReference>
<comment type="caution">
    <text evidence="3">The sequence shown here is derived from an EMBL/GenBank/DDBJ whole genome shotgun (WGS) entry which is preliminary data.</text>
</comment>
<dbReference type="OrthoDB" id="274641at2759"/>
<organism evidence="3 4">
    <name type="scientific">Smittium simulii</name>
    <dbReference type="NCBI Taxonomy" id="133385"/>
    <lineage>
        <taxon>Eukaryota</taxon>
        <taxon>Fungi</taxon>
        <taxon>Fungi incertae sedis</taxon>
        <taxon>Zoopagomycota</taxon>
        <taxon>Kickxellomycotina</taxon>
        <taxon>Harpellomycetes</taxon>
        <taxon>Harpellales</taxon>
        <taxon>Legeriomycetaceae</taxon>
        <taxon>Smittium</taxon>
    </lineage>
</organism>
<evidence type="ECO:0000256" key="2">
    <source>
        <dbReference type="RuleBase" id="RU363103"/>
    </source>
</evidence>
<accession>A0A2T9YP23</accession>
<comment type="subcellular location">
    <subcellularLocation>
        <location evidence="2">Mitochondrion inner membrane</location>
        <topology evidence="2">Peripheral membrane protein</topology>
        <orientation evidence="2">Matrix side</orientation>
    </subcellularLocation>
</comment>
<gene>
    <name evidence="3" type="ORF">BB561_002878</name>
</gene>
<keyword evidence="2" id="KW-0813">Transport</keyword>
<keyword evidence="2" id="KW-0472">Membrane</keyword>
<dbReference type="STRING" id="133385.A0A2T9YP23"/>
<comment type="similarity">
    <text evidence="1 2">Belongs to the complex I NDUFA12 subunit family.</text>
</comment>
<evidence type="ECO:0000313" key="3">
    <source>
        <dbReference type="EMBL" id="PVU94014.1"/>
    </source>
</evidence>
<dbReference type="Pfam" id="PF05071">
    <property type="entry name" value="NDUFA12"/>
    <property type="match status" value="1"/>
</dbReference>
<sequence length="135" mass="15574">MSLVRYLNFFFKNSPKQNFLVIRKLDDEKWGNLVGTDELGNKYYENKAERYGRHRWVLPAASVPASDASQIPPGWNQWLHNVSDQTPLMTKESTPIYKWMPAKHSENSTGTPGAFQTYNTCRPVVKSWTPAVLQR</sequence>
<evidence type="ECO:0000256" key="1">
    <source>
        <dbReference type="ARBA" id="ARBA00007355"/>
    </source>
</evidence>
<keyword evidence="2" id="KW-0999">Mitochondrion inner membrane</keyword>
<dbReference type="InterPro" id="IPR007763">
    <property type="entry name" value="NDUFA12"/>
</dbReference>
<comment type="function">
    <text evidence="2">Accessory subunit of the mitochondrial membrane respiratory chain NADH dehydrogenase (Complex I), that is believed not to be involved in catalysis. Complex I functions in the transfer of electrons from NADH to the respiratory chain. The immediate electron acceptor for the enzyme is believed to be ubiquinone.</text>
</comment>
<dbReference type="PANTHER" id="PTHR12910:SF2">
    <property type="entry name" value="NADH DEHYDROGENASE [UBIQUINONE] 1 ALPHA SUBCOMPLEX SUBUNIT 12"/>
    <property type="match status" value="1"/>
</dbReference>
<keyword evidence="2" id="KW-0679">Respiratory chain</keyword>
<dbReference type="AlphaFoldDB" id="A0A2T9YP23"/>
<name>A0A2T9YP23_9FUNG</name>
<keyword evidence="4" id="KW-1185">Reference proteome</keyword>
<keyword evidence="2" id="KW-0249">Electron transport</keyword>
<dbReference type="GO" id="GO:0005743">
    <property type="term" value="C:mitochondrial inner membrane"/>
    <property type="evidence" value="ECO:0007669"/>
    <property type="project" value="UniProtKB-SubCell"/>
</dbReference>
<protein>
    <recommendedName>
        <fullName evidence="2">NADH dehydrogenase [ubiquinone] 1 alpha subcomplex subunit</fullName>
    </recommendedName>
</protein>
<reference evidence="3 4" key="1">
    <citation type="journal article" date="2018" name="MBio">
        <title>Comparative Genomics Reveals the Core Gene Toolbox for the Fungus-Insect Symbiosis.</title>
        <authorList>
            <person name="Wang Y."/>
            <person name="Stata M."/>
            <person name="Wang W."/>
            <person name="Stajich J.E."/>
            <person name="White M.M."/>
            <person name="Moncalvo J.M."/>
        </authorList>
    </citation>
    <scope>NUCLEOTIDE SEQUENCE [LARGE SCALE GENOMIC DNA]</scope>
    <source>
        <strain evidence="3 4">SWE-8-4</strain>
    </source>
</reference>
<dbReference type="PANTHER" id="PTHR12910">
    <property type="entry name" value="NADH-UBIQUINONE OXIDOREDUCTASE SUBUNIT B17.2"/>
    <property type="match status" value="1"/>
</dbReference>
<dbReference type="EMBL" id="MBFR01000104">
    <property type="protein sequence ID" value="PVU94014.1"/>
    <property type="molecule type" value="Genomic_DNA"/>
</dbReference>
<keyword evidence="2" id="KW-0496">Mitochondrion</keyword>
<proteinExistence type="inferred from homology"/>